<sequence length="71" mass="7897">MRGISNCKIKIKNEIDEGGQISFRNITNSNIIILSCSSTGYKTLQEKVDALVEAAQRVSLKISQEKTKILQ</sequence>
<proteinExistence type="predicted"/>
<evidence type="ECO:0000313" key="1">
    <source>
        <dbReference type="EMBL" id="CEK78275.1"/>
    </source>
</evidence>
<protein>
    <submittedName>
        <fullName evidence="1">Uncharacterized protein</fullName>
    </submittedName>
</protein>
<reference evidence="1" key="1">
    <citation type="submission" date="2014-12" db="EMBL/GenBank/DDBJ databases">
        <title>Insight into the proteome of Arion vulgaris.</title>
        <authorList>
            <person name="Aradska J."/>
            <person name="Bulat T."/>
            <person name="Smidak R."/>
            <person name="Sarate P."/>
            <person name="Gangsoo J."/>
            <person name="Sialana F."/>
            <person name="Bilban M."/>
            <person name="Lubec G."/>
        </authorList>
    </citation>
    <scope>NUCLEOTIDE SEQUENCE</scope>
    <source>
        <tissue evidence="1">Skin</tissue>
    </source>
</reference>
<dbReference type="AlphaFoldDB" id="A0A0B7AE89"/>
<gene>
    <name evidence="1" type="primary">ORF109254</name>
</gene>
<organism evidence="1">
    <name type="scientific">Arion vulgaris</name>
    <dbReference type="NCBI Taxonomy" id="1028688"/>
    <lineage>
        <taxon>Eukaryota</taxon>
        <taxon>Metazoa</taxon>
        <taxon>Spiralia</taxon>
        <taxon>Lophotrochozoa</taxon>
        <taxon>Mollusca</taxon>
        <taxon>Gastropoda</taxon>
        <taxon>Heterobranchia</taxon>
        <taxon>Euthyneura</taxon>
        <taxon>Panpulmonata</taxon>
        <taxon>Eupulmonata</taxon>
        <taxon>Stylommatophora</taxon>
        <taxon>Helicina</taxon>
        <taxon>Arionoidea</taxon>
        <taxon>Arionidae</taxon>
        <taxon>Arion</taxon>
    </lineage>
</organism>
<accession>A0A0B7AE89</accession>
<feature type="non-terminal residue" evidence="1">
    <location>
        <position position="71"/>
    </location>
</feature>
<name>A0A0B7AE89_9EUPU</name>
<dbReference type="EMBL" id="HACG01031410">
    <property type="protein sequence ID" value="CEK78275.1"/>
    <property type="molecule type" value="Transcribed_RNA"/>
</dbReference>